<dbReference type="STRING" id="100787.A0A0G4M1W0"/>
<name>A0A0G4M1W0_VERLO</name>
<dbReference type="AlphaFoldDB" id="A0A0G4M1W0"/>
<sequence>MSAEENVGAIVSLESPKEGGGIWSVKQVKTAHILPPEDSESCIDLDWGYGPVNIIGYVDTYTLEIGVTISLLGISLGDIVGNLRDGVVLNIELFLAVGAIRLYLKNGNEVWVPLNIRVKFNGSYDSHYKIVSF</sequence>
<protein>
    <submittedName>
        <fullName evidence="2">Uncharacterized protein</fullName>
    </submittedName>
</protein>
<keyword evidence="3" id="KW-1185">Reference proteome</keyword>
<reference evidence="3 4" key="1">
    <citation type="submission" date="2015-05" db="EMBL/GenBank/DDBJ databases">
        <authorList>
            <person name="Fogelqvist Johan"/>
        </authorList>
    </citation>
    <scope>NUCLEOTIDE SEQUENCE [LARGE SCALE GENOMIC DNA]</scope>
    <source>
        <strain evidence="2">VL1</strain>
        <strain evidence="1">VL2</strain>
    </source>
</reference>
<dbReference type="EMBL" id="CVQI01002780">
    <property type="protein sequence ID" value="CRK12115.1"/>
    <property type="molecule type" value="Genomic_DNA"/>
</dbReference>
<accession>A0A0G4M1W0</accession>
<proteinExistence type="predicted"/>
<evidence type="ECO:0000313" key="2">
    <source>
        <dbReference type="EMBL" id="CRK28247.1"/>
    </source>
</evidence>
<evidence type="ECO:0000313" key="4">
    <source>
        <dbReference type="Proteomes" id="UP000045706"/>
    </source>
</evidence>
<dbReference type="EMBL" id="CVQH01020663">
    <property type="protein sequence ID" value="CRK28247.1"/>
    <property type="molecule type" value="Genomic_DNA"/>
</dbReference>
<dbReference type="Proteomes" id="UP000045706">
    <property type="component" value="Unassembled WGS sequence"/>
</dbReference>
<evidence type="ECO:0000313" key="1">
    <source>
        <dbReference type="EMBL" id="CRK12115.1"/>
    </source>
</evidence>
<organism evidence="2 3">
    <name type="scientific">Verticillium longisporum</name>
    <name type="common">Verticillium dahliae var. longisporum</name>
    <dbReference type="NCBI Taxonomy" id="100787"/>
    <lineage>
        <taxon>Eukaryota</taxon>
        <taxon>Fungi</taxon>
        <taxon>Dikarya</taxon>
        <taxon>Ascomycota</taxon>
        <taxon>Pezizomycotina</taxon>
        <taxon>Sordariomycetes</taxon>
        <taxon>Hypocreomycetidae</taxon>
        <taxon>Glomerellales</taxon>
        <taxon>Plectosphaerellaceae</taxon>
        <taxon>Verticillium</taxon>
    </lineage>
</organism>
<evidence type="ECO:0000313" key="3">
    <source>
        <dbReference type="Proteomes" id="UP000044602"/>
    </source>
</evidence>
<dbReference type="Proteomes" id="UP000044602">
    <property type="component" value="Unassembled WGS sequence"/>
</dbReference>
<gene>
    <name evidence="2" type="ORF">BN1708_015143</name>
    <name evidence="1" type="ORF">BN1723_009601</name>
</gene>